<dbReference type="InterPro" id="IPR050543">
    <property type="entry name" value="eIF2G"/>
</dbReference>
<evidence type="ECO:0000256" key="4">
    <source>
        <dbReference type="ARBA" id="ARBA00022741"/>
    </source>
</evidence>
<dbReference type="InterPro" id="IPR044127">
    <property type="entry name" value="eIF2g_dom_2"/>
</dbReference>
<feature type="binding site" evidence="10">
    <location>
        <position position="49"/>
    </location>
    <ligand>
        <name>Mg(2+)</name>
        <dbReference type="ChEBI" id="CHEBI:18420"/>
        <label>1</label>
    </ligand>
</feature>
<comment type="caution">
    <text evidence="12">The sequence shown here is derived from an EMBL/GenBank/DDBJ whole genome shotgun (WGS) entry which is preliminary data.</text>
</comment>
<dbReference type="CDD" id="cd01888">
    <property type="entry name" value="eIF2_gamma"/>
    <property type="match status" value="1"/>
</dbReference>
<feature type="domain" description="Tr-type G" evidence="11">
    <location>
        <begin position="10"/>
        <end position="213"/>
    </location>
</feature>
<evidence type="ECO:0000256" key="5">
    <source>
        <dbReference type="ARBA" id="ARBA00022801"/>
    </source>
</evidence>
<evidence type="ECO:0000256" key="3">
    <source>
        <dbReference type="ARBA" id="ARBA00022723"/>
    </source>
</evidence>
<dbReference type="InterPro" id="IPR027417">
    <property type="entry name" value="P-loop_NTPase"/>
</dbReference>
<dbReference type="PROSITE" id="PS51722">
    <property type="entry name" value="G_TR_2"/>
    <property type="match status" value="1"/>
</dbReference>
<dbReference type="Pfam" id="PF00009">
    <property type="entry name" value="GTP_EFTU"/>
    <property type="match status" value="1"/>
</dbReference>
<dbReference type="PANTHER" id="PTHR42854:SF3">
    <property type="entry name" value="EUKARYOTIC TRANSLATION INITIATION FACTOR 2 SUBUNIT 3-RELATED"/>
    <property type="match status" value="1"/>
</dbReference>
<dbReference type="GO" id="GO:0003924">
    <property type="term" value="F:GTPase activity"/>
    <property type="evidence" value="ECO:0007669"/>
    <property type="project" value="InterPro"/>
</dbReference>
<keyword evidence="4 10" id="KW-0547">Nucleotide-binding</keyword>
<feature type="binding site" evidence="10">
    <location>
        <begin position="22"/>
        <end position="27"/>
    </location>
    <ligand>
        <name>GTP</name>
        <dbReference type="ChEBI" id="CHEBI:37565"/>
    </ligand>
</feature>
<dbReference type="GO" id="GO:0005525">
    <property type="term" value="F:GTP binding"/>
    <property type="evidence" value="ECO:0007669"/>
    <property type="project" value="UniProtKB-UniRule"/>
</dbReference>
<evidence type="ECO:0000256" key="8">
    <source>
        <dbReference type="ARBA" id="ARBA00023134"/>
    </source>
</evidence>
<feature type="binding site" evidence="10">
    <location>
        <position position="26"/>
    </location>
    <ligand>
        <name>Mg(2+)</name>
        <dbReference type="ChEBI" id="CHEBI:18420"/>
        <label>1</label>
    </ligand>
</feature>
<dbReference type="GO" id="GO:0046872">
    <property type="term" value="F:metal ion binding"/>
    <property type="evidence" value="ECO:0007669"/>
    <property type="project" value="UniProtKB-KW"/>
</dbReference>
<dbReference type="InterPro" id="IPR005225">
    <property type="entry name" value="Small_GTP-bd"/>
</dbReference>
<dbReference type="FunFam" id="2.40.30.10:FF:000075">
    <property type="entry name" value="Translation initiation factor 2 subunit gamma"/>
    <property type="match status" value="1"/>
</dbReference>
<dbReference type="NCBIfam" id="NF003077">
    <property type="entry name" value="PRK04000.1"/>
    <property type="match status" value="1"/>
</dbReference>
<dbReference type="Pfam" id="PF09173">
    <property type="entry name" value="eIF2_C"/>
    <property type="match status" value="1"/>
</dbReference>
<feature type="binding site" evidence="10">
    <location>
        <begin position="156"/>
        <end position="159"/>
    </location>
    <ligand>
        <name>GTP</name>
        <dbReference type="ChEBI" id="CHEBI:37565"/>
    </ligand>
</feature>
<name>A0A7C4FF67_THEPE</name>
<keyword evidence="3 10" id="KW-0479">Metal-binding</keyword>
<sequence>MSVDEAARKQPLTNIGTAGHVDHGKTTLVESLTGIWTAKHSEELKRGITLKIGYADAIIYRCPKCPPPQAYYTNATAPRDLRCRYCGSPLEFVRKISFVDVPGHEMLMSVMLSGAALMDGALLVIDASKKCPQPQTLEHFKALEIVGVRNVIVVQNKIDVVSKERALESYKEIREFLEGTWAENTPIIPVSSMHRVNIDVLVWAMERYIPTPKRDPSLTPRMLVVRSFDVNKPGTPAKDLVGGVLGGTIVQGMFKVGEEIEIRPGIKVKRDNREEYEPLYAEITSLMSGSERLEVAYPGGLVAVGTNLDPSLTKSDSLIGNVVGKPGTLPEPLYELELEYKLLERVVGLDKAGPIEPLKPGEVLLVNVGTALTAGVVTSARSDTVHLKLKVPVVAEKMARAAISRQYSGRWRLIGYGFVVA</sequence>
<keyword evidence="5 10" id="KW-0378">Hydrolase</keyword>
<evidence type="ECO:0000256" key="9">
    <source>
        <dbReference type="ARBA" id="ARBA00048107"/>
    </source>
</evidence>
<evidence type="ECO:0000256" key="2">
    <source>
        <dbReference type="ARBA" id="ARBA00022540"/>
    </source>
</evidence>
<evidence type="ECO:0000256" key="6">
    <source>
        <dbReference type="ARBA" id="ARBA00022842"/>
    </source>
</evidence>
<dbReference type="CDD" id="cd15490">
    <property type="entry name" value="eIF2_gamma_III"/>
    <property type="match status" value="1"/>
</dbReference>
<dbReference type="HAMAP" id="MF_00119">
    <property type="entry name" value="eIF_2_gamma"/>
    <property type="match status" value="1"/>
</dbReference>
<comment type="caution">
    <text evidence="10">Lacks conserved residue(s) required for the propagation of feature annotation.</text>
</comment>
<accession>A0A7C4FF67</accession>
<comment type="catalytic activity">
    <reaction evidence="9 10">
        <text>GTP + H2O = GDP + phosphate + H(+)</text>
        <dbReference type="Rhea" id="RHEA:19669"/>
        <dbReference type="ChEBI" id="CHEBI:15377"/>
        <dbReference type="ChEBI" id="CHEBI:15378"/>
        <dbReference type="ChEBI" id="CHEBI:37565"/>
        <dbReference type="ChEBI" id="CHEBI:43474"/>
        <dbReference type="ChEBI" id="CHEBI:58189"/>
        <dbReference type="EC" id="3.6.5.3"/>
    </reaction>
</comment>
<dbReference type="GO" id="GO:0003746">
    <property type="term" value="F:translation elongation factor activity"/>
    <property type="evidence" value="ECO:0007669"/>
    <property type="project" value="UniProtKB-UniRule"/>
</dbReference>
<dbReference type="SUPFAM" id="SSF52540">
    <property type="entry name" value="P-loop containing nucleoside triphosphate hydrolases"/>
    <property type="match status" value="1"/>
</dbReference>
<dbReference type="PRINTS" id="PR00315">
    <property type="entry name" value="ELONGATNFCT"/>
</dbReference>
<comment type="similarity">
    <text evidence="1 10">Belongs to the TRAFAC class translation factor GTPase superfamily. Classic translation factor GTPase family. EIF2G subfamily.</text>
</comment>
<feature type="binding site" evidence="10">
    <location>
        <position position="83"/>
    </location>
    <ligand>
        <name>Zn(2+)</name>
        <dbReference type="ChEBI" id="CHEBI:29105"/>
    </ligand>
</feature>
<organism evidence="12">
    <name type="scientific">Thermofilum pendens</name>
    <dbReference type="NCBI Taxonomy" id="2269"/>
    <lineage>
        <taxon>Archaea</taxon>
        <taxon>Thermoproteota</taxon>
        <taxon>Thermoprotei</taxon>
        <taxon>Thermofilales</taxon>
        <taxon>Thermofilaceae</taxon>
        <taxon>Thermofilum</taxon>
    </lineage>
</organism>
<dbReference type="InterPro" id="IPR009001">
    <property type="entry name" value="Transl_elong_EF1A/Init_IF2_C"/>
</dbReference>
<dbReference type="GO" id="GO:0001731">
    <property type="term" value="P:formation of translation preinitiation complex"/>
    <property type="evidence" value="ECO:0007669"/>
    <property type="project" value="TreeGrafter"/>
</dbReference>
<dbReference type="CDD" id="cd03688">
    <property type="entry name" value="eIF2_gamma_II"/>
    <property type="match status" value="1"/>
</dbReference>
<dbReference type="EMBL" id="DTFI01000111">
    <property type="protein sequence ID" value="HGI43670.1"/>
    <property type="molecule type" value="Genomic_DNA"/>
</dbReference>
<keyword evidence="6 10" id="KW-0460">Magnesium</keyword>
<dbReference type="InterPro" id="IPR044128">
    <property type="entry name" value="eIF2g_GTP-bd"/>
</dbReference>
<proteinExistence type="inferred from homology"/>
<feature type="binding site" evidence="10">
    <location>
        <position position="62"/>
    </location>
    <ligand>
        <name>Zn(2+)</name>
        <dbReference type="ChEBI" id="CHEBI:29105"/>
    </ligand>
</feature>
<feature type="binding site" evidence="10">
    <location>
        <position position="47"/>
    </location>
    <ligand>
        <name>Mg(2+)</name>
        <dbReference type="ChEBI" id="CHEBI:18420"/>
        <label>2</label>
    </ligand>
</feature>
<protein>
    <recommendedName>
        <fullName evidence="10">Translation initiation factor 2 subunit gamma</fullName>
        <ecNumber evidence="10">3.6.5.3</ecNumber>
    </recommendedName>
    <alternativeName>
        <fullName evidence="10">aIF2-gamma</fullName>
    </alternativeName>
    <alternativeName>
        <fullName evidence="10">eIF-2-gamma</fullName>
    </alternativeName>
</protein>
<evidence type="ECO:0000256" key="1">
    <source>
        <dbReference type="ARBA" id="ARBA00005388"/>
    </source>
</evidence>
<dbReference type="GO" id="GO:0005829">
    <property type="term" value="C:cytosol"/>
    <property type="evidence" value="ECO:0007669"/>
    <property type="project" value="TreeGrafter"/>
</dbReference>
<dbReference type="InterPro" id="IPR009000">
    <property type="entry name" value="Transl_B-barrel_sf"/>
</dbReference>
<reference evidence="12" key="1">
    <citation type="journal article" date="2020" name="mSystems">
        <title>Genome- and Community-Level Interaction Insights into Carbon Utilization and Element Cycling Functions of Hydrothermarchaeota in Hydrothermal Sediment.</title>
        <authorList>
            <person name="Zhou Z."/>
            <person name="Liu Y."/>
            <person name="Xu W."/>
            <person name="Pan J."/>
            <person name="Luo Z.H."/>
            <person name="Li M."/>
        </authorList>
    </citation>
    <scope>NUCLEOTIDE SEQUENCE [LARGE SCALE GENOMIC DNA]</scope>
    <source>
        <strain evidence="12">SpSt-735</strain>
    </source>
</reference>
<feature type="binding site" evidence="10">
    <location>
        <position position="65"/>
    </location>
    <ligand>
        <name>Zn(2+)</name>
        <dbReference type="ChEBI" id="CHEBI:29105"/>
    </ligand>
</feature>
<dbReference type="InterPro" id="IPR022424">
    <property type="entry name" value="TIF2_gsu"/>
</dbReference>
<evidence type="ECO:0000256" key="7">
    <source>
        <dbReference type="ARBA" id="ARBA00022917"/>
    </source>
</evidence>
<keyword evidence="8 10" id="KW-0342">GTP-binding</keyword>
<dbReference type="SUPFAM" id="SSF50465">
    <property type="entry name" value="EF-Tu/eEF-1alpha/eIF2-gamma C-terminal domain"/>
    <property type="match status" value="1"/>
</dbReference>
<dbReference type="FunFam" id="2.40.30.10:FF:000009">
    <property type="entry name" value="Eukaryotic translation initiation factor 2 subunit gamma"/>
    <property type="match status" value="1"/>
</dbReference>
<dbReference type="PANTHER" id="PTHR42854">
    <property type="entry name" value="EUKARYOTIC TRANSLATION INITIATION FACTOR 2 SUBUNIT 3 FAMILY MEMBER"/>
    <property type="match status" value="1"/>
</dbReference>
<comment type="cofactor">
    <cofactor evidence="10">
        <name>Mg(2+)</name>
        <dbReference type="ChEBI" id="CHEBI:18420"/>
    </cofactor>
</comment>
<dbReference type="FunFam" id="3.40.50.300:FF:000065">
    <property type="entry name" value="Eukaryotic translation initiation factor 2 subunit gamma"/>
    <property type="match status" value="1"/>
</dbReference>
<evidence type="ECO:0000256" key="10">
    <source>
        <dbReference type="HAMAP-Rule" id="MF_00119"/>
    </source>
</evidence>
<dbReference type="EC" id="3.6.5.3" evidence="10"/>
<feature type="binding site" evidence="10">
    <location>
        <position position="22"/>
    </location>
    <ligand>
        <name>Mg(2+)</name>
        <dbReference type="ChEBI" id="CHEBI:18420"/>
        <label>2</label>
    </ligand>
</feature>
<dbReference type="NCBIfam" id="TIGR03680">
    <property type="entry name" value="eif2g_arch"/>
    <property type="match status" value="1"/>
</dbReference>
<comment type="subunit">
    <text evidence="10">Heterotrimer composed of an alpha, a beta and a gamma chain.</text>
</comment>
<dbReference type="InterPro" id="IPR015256">
    <property type="entry name" value="eIF2g_C"/>
</dbReference>
<dbReference type="NCBIfam" id="TIGR00231">
    <property type="entry name" value="small_GTP"/>
    <property type="match status" value="1"/>
</dbReference>
<dbReference type="Gene3D" id="3.40.50.300">
    <property type="entry name" value="P-loop containing nucleotide triphosphate hydrolases"/>
    <property type="match status" value="1"/>
</dbReference>
<dbReference type="SUPFAM" id="SSF50447">
    <property type="entry name" value="Translation proteins"/>
    <property type="match status" value="1"/>
</dbReference>
<dbReference type="AlphaFoldDB" id="A0A7C4FF67"/>
<keyword evidence="10" id="KW-0862">Zinc</keyword>
<keyword evidence="7 10" id="KW-0648">Protein biosynthesis</keyword>
<evidence type="ECO:0000259" key="11">
    <source>
        <dbReference type="PROSITE" id="PS51722"/>
    </source>
</evidence>
<feature type="binding site" evidence="10">
    <location>
        <position position="86"/>
    </location>
    <ligand>
        <name>Zn(2+)</name>
        <dbReference type="ChEBI" id="CHEBI:29105"/>
    </ligand>
</feature>
<dbReference type="GO" id="GO:0000049">
    <property type="term" value="F:tRNA binding"/>
    <property type="evidence" value="ECO:0007669"/>
    <property type="project" value="InterPro"/>
</dbReference>
<dbReference type="Gene3D" id="2.40.30.10">
    <property type="entry name" value="Translation factors"/>
    <property type="match status" value="2"/>
</dbReference>
<evidence type="ECO:0000313" key="12">
    <source>
        <dbReference type="EMBL" id="HGI43670.1"/>
    </source>
</evidence>
<dbReference type="InterPro" id="IPR000795">
    <property type="entry name" value="T_Tr_GTP-bd_dom"/>
</dbReference>
<gene>
    <name evidence="10" type="primary">eif2g</name>
    <name evidence="12" type="ORF">ENV17_04730</name>
</gene>
<keyword evidence="2 10" id="KW-0396">Initiation factor</keyword>
<comment type="function">
    <text evidence="10">eIF-2 functions in the early steps of protein synthesis by forming a ternary complex with GTP and initiator tRNA.</text>
</comment>
<dbReference type="GO" id="GO:0003743">
    <property type="term" value="F:translation initiation factor activity"/>
    <property type="evidence" value="ECO:0007669"/>
    <property type="project" value="UniProtKB-KW"/>
</dbReference>